<dbReference type="GeneID" id="16069506"/>
<dbReference type="AlphaFoldDB" id="F2UPC8"/>
<keyword evidence="2" id="KW-1185">Reference proteome</keyword>
<dbReference type="EMBL" id="GL832986">
    <property type="protein sequence ID" value="EGD79483.1"/>
    <property type="molecule type" value="Genomic_DNA"/>
</dbReference>
<proteinExistence type="predicted"/>
<accession>F2UPC8</accession>
<dbReference type="Proteomes" id="UP000007799">
    <property type="component" value="Unassembled WGS sequence"/>
</dbReference>
<dbReference type="RefSeq" id="XP_004988964.1">
    <property type="nucleotide sequence ID" value="XM_004988907.1"/>
</dbReference>
<evidence type="ECO:0000313" key="2">
    <source>
        <dbReference type="Proteomes" id="UP000007799"/>
    </source>
</evidence>
<sequence>MTHQTDPRTVPSLSPPPLSLSCRLSVSHLCFAGLASPSLPCCSSPSPSAVCFCLCTRLFAANPPPPPLSHLTSSLYLPCHLSFLPSLAFLPPFFHCSCHPSFLPRSSTPSSPLIPLRLSPCPCFLFLACLHVACLPSSSSSSSLCVRCVCLLPSRHTSV</sequence>
<evidence type="ECO:0000313" key="1">
    <source>
        <dbReference type="EMBL" id="EGD79483.1"/>
    </source>
</evidence>
<dbReference type="KEGG" id="sre:PTSG_12982"/>
<name>F2UPC8_SALR5</name>
<organism evidence="2">
    <name type="scientific">Salpingoeca rosetta (strain ATCC 50818 / BSB-021)</name>
    <dbReference type="NCBI Taxonomy" id="946362"/>
    <lineage>
        <taxon>Eukaryota</taxon>
        <taxon>Choanoflagellata</taxon>
        <taxon>Craspedida</taxon>
        <taxon>Salpingoecidae</taxon>
        <taxon>Salpingoeca</taxon>
    </lineage>
</organism>
<dbReference type="InParanoid" id="F2UPC8"/>
<reference evidence="1" key="1">
    <citation type="submission" date="2009-08" db="EMBL/GenBank/DDBJ databases">
        <title>Annotation of Salpingoeca rosetta.</title>
        <authorList>
            <consortium name="The Broad Institute Genome Sequencing Platform"/>
            <person name="Russ C."/>
            <person name="Cuomo C."/>
            <person name="Burger G."/>
            <person name="Gray M.W."/>
            <person name="Holland P.W.H."/>
            <person name="King N."/>
            <person name="Lang F.B.F."/>
            <person name="Roger A.J."/>
            <person name="Ruiz-Trillo I."/>
            <person name="Young S.K."/>
            <person name="Zeng Q."/>
            <person name="Gargeya S."/>
            <person name="Alvarado L."/>
            <person name="Berlin A."/>
            <person name="Chapman S.B."/>
            <person name="Chen Z."/>
            <person name="Freedman E."/>
            <person name="Gellesch M."/>
            <person name="Goldberg J."/>
            <person name="Griggs A."/>
            <person name="Gujja S."/>
            <person name="Heilman E."/>
            <person name="Heiman D."/>
            <person name="Howarth C."/>
            <person name="Mehta T."/>
            <person name="Neiman D."/>
            <person name="Pearson M."/>
            <person name="Roberts A."/>
            <person name="Saif S."/>
            <person name="Shea T."/>
            <person name="Shenoy N."/>
            <person name="Sisk P."/>
            <person name="Stolte C."/>
            <person name="Sykes S."/>
            <person name="White J."/>
            <person name="Yandava C."/>
            <person name="Haas B."/>
            <person name="Nusbaum C."/>
            <person name="Birren B."/>
        </authorList>
    </citation>
    <scope>NUCLEOTIDE SEQUENCE [LARGE SCALE GENOMIC DNA]</scope>
    <source>
        <strain evidence="1">ATCC 50818</strain>
    </source>
</reference>
<protein>
    <submittedName>
        <fullName evidence="1">Uncharacterized protein</fullName>
    </submittedName>
</protein>
<gene>
    <name evidence="1" type="ORF">PTSG_12982</name>
</gene>